<reference evidence="2" key="1">
    <citation type="journal article" date="2019" name="Int. J. Syst. Evol. Microbiol.">
        <title>The Global Catalogue of Microorganisms (GCM) 10K type strain sequencing project: providing services to taxonomists for standard genome sequencing and annotation.</title>
        <authorList>
            <consortium name="The Broad Institute Genomics Platform"/>
            <consortium name="The Broad Institute Genome Sequencing Center for Infectious Disease"/>
            <person name="Wu L."/>
            <person name="Ma J."/>
        </authorList>
    </citation>
    <scope>NUCLEOTIDE SEQUENCE [LARGE SCALE GENOMIC DNA]</scope>
    <source>
        <strain evidence="2">JCM 17633</strain>
    </source>
</reference>
<dbReference type="Proteomes" id="UP001501682">
    <property type="component" value="Unassembled WGS sequence"/>
</dbReference>
<evidence type="ECO:0000313" key="2">
    <source>
        <dbReference type="Proteomes" id="UP001501682"/>
    </source>
</evidence>
<comment type="caution">
    <text evidence="1">The sequence shown here is derived from an EMBL/GenBank/DDBJ whole genome shotgun (WGS) entry which is preliminary data.</text>
</comment>
<proteinExistence type="predicted"/>
<sequence>MKTHRLSFGEITILKRNLAEVIINEGVLMDIKMVEEYHSFLLTHLEAPFSLLVNKKFAYAYTYKAQKTIATLKEIKAMAVVVEGFNAKLSTNFLIGMNKEKKWNIKTFRLRTEAMIWLENHV</sequence>
<evidence type="ECO:0008006" key="3">
    <source>
        <dbReference type="Google" id="ProtNLM"/>
    </source>
</evidence>
<keyword evidence="2" id="KW-1185">Reference proteome</keyword>
<dbReference type="EMBL" id="BAABCB010000002">
    <property type="protein sequence ID" value="GAA4240184.1"/>
    <property type="molecule type" value="Genomic_DNA"/>
</dbReference>
<dbReference type="RefSeq" id="WP_344711901.1">
    <property type="nucleotide sequence ID" value="NZ_BAABCB010000002.1"/>
</dbReference>
<protein>
    <recommendedName>
        <fullName evidence="3">STAS/SEC14 domain-containing protein</fullName>
    </recommendedName>
</protein>
<gene>
    <name evidence="1" type="ORF">GCM10022292_01630</name>
</gene>
<evidence type="ECO:0000313" key="1">
    <source>
        <dbReference type="EMBL" id="GAA4240184.1"/>
    </source>
</evidence>
<name>A0ABP8CKC0_9FLAO</name>
<accession>A0ABP8CKC0</accession>
<organism evidence="1 2">
    <name type="scientific">Winogradskyella damuponensis</name>
    <dbReference type="NCBI Taxonomy" id="943939"/>
    <lineage>
        <taxon>Bacteria</taxon>
        <taxon>Pseudomonadati</taxon>
        <taxon>Bacteroidota</taxon>
        <taxon>Flavobacteriia</taxon>
        <taxon>Flavobacteriales</taxon>
        <taxon>Flavobacteriaceae</taxon>
        <taxon>Winogradskyella</taxon>
    </lineage>
</organism>